<name>A0A9D4AJB4_9ROSI</name>
<proteinExistence type="predicted"/>
<comment type="caution">
    <text evidence="1">The sequence shown here is derived from an EMBL/GenBank/DDBJ whole genome shotgun (WGS) entry which is preliminary data.</text>
</comment>
<protein>
    <submittedName>
        <fullName evidence="1">Uncharacterized protein</fullName>
    </submittedName>
</protein>
<dbReference type="OrthoDB" id="999288at2759"/>
<dbReference type="AlphaFoldDB" id="A0A9D4AJB4"/>
<dbReference type="Proteomes" id="UP000828251">
    <property type="component" value="Unassembled WGS sequence"/>
</dbReference>
<gene>
    <name evidence="1" type="ORF">J1N35_005490</name>
</gene>
<sequence>MAFKSKTNDDGEEEEQMAMFSRKFKKFMKFNQTKRYQRKEFTKRETSKKEKDLIIYFECKKSCHKRMGHPNKRRR</sequence>
<evidence type="ECO:0000313" key="2">
    <source>
        <dbReference type="Proteomes" id="UP000828251"/>
    </source>
</evidence>
<reference evidence="1 2" key="1">
    <citation type="journal article" date="2021" name="Plant Biotechnol. J.">
        <title>Multi-omics assisted identification of the key and species-specific regulatory components of drought-tolerant mechanisms in Gossypium stocksii.</title>
        <authorList>
            <person name="Yu D."/>
            <person name="Ke L."/>
            <person name="Zhang D."/>
            <person name="Wu Y."/>
            <person name="Sun Y."/>
            <person name="Mei J."/>
            <person name="Sun J."/>
            <person name="Sun Y."/>
        </authorList>
    </citation>
    <scope>NUCLEOTIDE SEQUENCE [LARGE SCALE GENOMIC DNA]</scope>
    <source>
        <strain evidence="2">cv. E1</strain>
        <tissue evidence="1">Leaf</tissue>
    </source>
</reference>
<accession>A0A9D4AJB4</accession>
<keyword evidence="2" id="KW-1185">Reference proteome</keyword>
<dbReference type="EMBL" id="JAIQCV010000002">
    <property type="protein sequence ID" value="KAH1122330.1"/>
    <property type="molecule type" value="Genomic_DNA"/>
</dbReference>
<organism evidence="1 2">
    <name type="scientific">Gossypium stocksii</name>
    <dbReference type="NCBI Taxonomy" id="47602"/>
    <lineage>
        <taxon>Eukaryota</taxon>
        <taxon>Viridiplantae</taxon>
        <taxon>Streptophyta</taxon>
        <taxon>Embryophyta</taxon>
        <taxon>Tracheophyta</taxon>
        <taxon>Spermatophyta</taxon>
        <taxon>Magnoliopsida</taxon>
        <taxon>eudicotyledons</taxon>
        <taxon>Gunneridae</taxon>
        <taxon>Pentapetalae</taxon>
        <taxon>rosids</taxon>
        <taxon>malvids</taxon>
        <taxon>Malvales</taxon>
        <taxon>Malvaceae</taxon>
        <taxon>Malvoideae</taxon>
        <taxon>Gossypium</taxon>
    </lineage>
</organism>
<evidence type="ECO:0000313" key="1">
    <source>
        <dbReference type="EMBL" id="KAH1122330.1"/>
    </source>
</evidence>